<feature type="binding site" description="distal binding residue" evidence="5">
    <location>
        <position position="150"/>
    </location>
    <ligand>
        <name>heme</name>
        <dbReference type="ChEBI" id="CHEBI:30413"/>
    </ligand>
    <ligandPart>
        <name>Fe</name>
        <dbReference type="ChEBI" id="CHEBI:18248"/>
    </ligandPart>
</feature>
<dbReference type="GO" id="GO:0046872">
    <property type="term" value="F:metal ion binding"/>
    <property type="evidence" value="ECO:0007669"/>
    <property type="project" value="UniProtKB-KW"/>
</dbReference>
<name>A0A1U9QN99_STRNV</name>
<organism evidence="7 8">
    <name type="scientific">Streptomyces niveus</name>
    <name type="common">Streptomyces spheroides</name>
    <dbReference type="NCBI Taxonomy" id="193462"/>
    <lineage>
        <taxon>Bacteria</taxon>
        <taxon>Bacillati</taxon>
        <taxon>Actinomycetota</taxon>
        <taxon>Actinomycetes</taxon>
        <taxon>Kitasatosporales</taxon>
        <taxon>Streptomycetaceae</taxon>
        <taxon>Streptomyces</taxon>
    </lineage>
</organism>
<gene>
    <name evidence="7" type="ORF">BBN63_04890</name>
</gene>
<keyword evidence="7" id="KW-0503">Monooxygenase</keyword>
<dbReference type="SUPFAM" id="SSF46458">
    <property type="entry name" value="Globin-like"/>
    <property type="match status" value="1"/>
</dbReference>
<dbReference type="OrthoDB" id="9798157at2"/>
<proteinExistence type="predicted"/>
<evidence type="ECO:0000256" key="3">
    <source>
        <dbReference type="ARBA" id="ARBA00022723"/>
    </source>
</evidence>
<reference evidence="7 8" key="1">
    <citation type="submission" date="2016-11" db="EMBL/GenBank/DDBJ databases">
        <title>Complete genome sequence of Streptomyces niveus SCSIO 3406.</title>
        <authorList>
            <person name="Zhu Q."/>
            <person name="Cheng W."/>
            <person name="Song Y."/>
            <person name="Li Q."/>
            <person name="Ju J."/>
        </authorList>
    </citation>
    <scope>NUCLEOTIDE SEQUENCE [LARGE SCALE GENOMIC DNA]</scope>
    <source>
        <strain evidence="7 8">SCSIO 3406</strain>
    </source>
</reference>
<dbReference type="EMBL" id="CP018047">
    <property type="protein sequence ID" value="AQU65677.1"/>
    <property type="molecule type" value="Genomic_DNA"/>
</dbReference>
<dbReference type="Gene3D" id="3.30.70.100">
    <property type="match status" value="1"/>
</dbReference>
<dbReference type="InterPro" id="IPR009050">
    <property type="entry name" value="Globin-like_sf"/>
</dbReference>
<evidence type="ECO:0000256" key="1">
    <source>
        <dbReference type="ARBA" id="ARBA00022448"/>
    </source>
</evidence>
<keyword evidence="1" id="KW-0813">Transport</keyword>
<keyword evidence="2 5" id="KW-0349">Heme</keyword>
<sequence>MILEYIRYRISENRAAEFEAAYARAAGPLGRSPVCHDFELSRCVEEPDHYILRIRWESLDKHLKDFRSSEEFRAFFTEIRPYVDAIEEMRHYTPTEVAGIGAGTPQPPTLYEWAGGGEAFDRLFSRFYEIVATDELLAPMFAGMSADHPHHVALWVGEVFGGPAEYTAHHGGYEAMLAHHIGKAITPRQRRRWVELLTDAADDVGLPADPEFRAAFMSYLEWGTRIALENSRPDATPVPRAPVPRWGWGVAPPYQP</sequence>
<dbReference type="GO" id="GO:0020037">
    <property type="term" value="F:heme binding"/>
    <property type="evidence" value="ECO:0007669"/>
    <property type="project" value="InterPro"/>
</dbReference>
<feature type="domain" description="ABM" evidence="6">
    <location>
        <begin position="2"/>
        <end position="92"/>
    </location>
</feature>
<dbReference type="RefSeq" id="WP_078074202.1">
    <property type="nucleotide sequence ID" value="NZ_CP018047.1"/>
</dbReference>
<keyword evidence="3 5" id="KW-0479">Metal-binding</keyword>
<keyword evidence="7" id="KW-0560">Oxidoreductase</keyword>
<dbReference type="InterPro" id="IPR011008">
    <property type="entry name" value="Dimeric_a/b-barrel"/>
</dbReference>
<accession>A0A1U9QN99</accession>
<dbReference type="CDD" id="cd14775">
    <property type="entry name" value="TrHb2_O-like"/>
    <property type="match status" value="1"/>
</dbReference>
<protein>
    <submittedName>
        <fullName evidence="7">Antibiotic biosynthesis monooxygenase</fullName>
    </submittedName>
</protein>
<dbReference type="GO" id="GO:0019825">
    <property type="term" value="F:oxygen binding"/>
    <property type="evidence" value="ECO:0007669"/>
    <property type="project" value="InterPro"/>
</dbReference>
<dbReference type="GO" id="GO:0004497">
    <property type="term" value="F:monooxygenase activity"/>
    <property type="evidence" value="ECO:0007669"/>
    <property type="project" value="UniProtKB-KW"/>
</dbReference>
<dbReference type="PROSITE" id="PS51725">
    <property type="entry name" value="ABM"/>
    <property type="match status" value="1"/>
</dbReference>
<evidence type="ECO:0000256" key="4">
    <source>
        <dbReference type="ARBA" id="ARBA00023004"/>
    </source>
</evidence>
<dbReference type="Pfam" id="PF01152">
    <property type="entry name" value="Bac_globin"/>
    <property type="match status" value="1"/>
</dbReference>
<keyword evidence="8" id="KW-1185">Reference proteome</keyword>
<dbReference type="KEGG" id="snw:BBN63_04890"/>
<evidence type="ECO:0000259" key="6">
    <source>
        <dbReference type="PROSITE" id="PS51725"/>
    </source>
</evidence>
<dbReference type="Gene3D" id="1.10.490.10">
    <property type="entry name" value="Globins"/>
    <property type="match status" value="1"/>
</dbReference>
<evidence type="ECO:0000313" key="7">
    <source>
        <dbReference type="EMBL" id="AQU65677.1"/>
    </source>
</evidence>
<dbReference type="InterPro" id="IPR012292">
    <property type="entry name" value="Globin/Proto"/>
</dbReference>
<dbReference type="InterPro" id="IPR007138">
    <property type="entry name" value="ABM_dom"/>
</dbReference>
<keyword evidence="4 5" id="KW-0408">Iron</keyword>
<evidence type="ECO:0000256" key="5">
    <source>
        <dbReference type="PIRSR" id="PIRSR601486-1"/>
    </source>
</evidence>
<dbReference type="Pfam" id="PF03992">
    <property type="entry name" value="ABM"/>
    <property type="match status" value="1"/>
</dbReference>
<dbReference type="AlphaFoldDB" id="A0A1U9QN99"/>
<evidence type="ECO:0000313" key="8">
    <source>
        <dbReference type="Proteomes" id="UP000189677"/>
    </source>
</evidence>
<dbReference type="Proteomes" id="UP000189677">
    <property type="component" value="Chromosome"/>
</dbReference>
<dbReference type="InterPro" id="IPR001486">
    <property type="entry name" value="Hemoglobin_trunc"/>
</dbReference>
<dbReference type="SUPFAM" id="SSF54909">
    <property type="entry name" value="Dimeric alpha+beta barrel"/>
    <property type="match status" value="1"/>
</dbReference>
<evidence type="ECO:0000256" key="2">
    <source>
        <dbReference type="ARBA" id="ARBA00022617"/>
    </source>
</evidence>